<dbReference type="Proteomes" id="UP001241110">
    <property type="component" value="Unassembled WGS sequence"/>
</dbReference>
<dbReference type="EMBL" id="JASJOS010000010">
    <property type="protein sequence ID" value="MDJ1483059.1"/>
    <property type="molecule type" value="Genomic_DNA"/>
</dbReference>
<accession>A0AAE3U7M3</accession>
<feature type="signal peptide" evidence="1">
    <location>
        <begin position="1"/>
        <end position="22"/>
    </location>
</feature>
<proteinExistence type="predicted"/>
<gene>
    <name evidence="2" type="ORF">QNI16_21335</name>
</gene>
<evidence type="ECO:0000313" key="3">
    <source>
        <dbReference type="Proteomes" id="UP001241110"/>
    </source>
</evidence>
<dbReference type="AlphaFoldDB" id="A0AAE3U7M3"/>
<reference evidence="2" key="1">
    <citation type="submission" date="2023-05" db="EMBL/GenBank/DDBJ databases">
        <authorList>
            <person name="Zhang X."/>
        </authorList>
    </citation>
    <scope>NUCLEOTIDE SEQUENCE</scope>
    <source>
        <strain evidence="2">YF14B1</strain>
    </source>
</reference>
<dbReference type="RefSeq" id="WP_313982592.1">
    <property type="nucleotide sequence ID" value="NZ_JASJOS010000010.1"/>
</dbReference>
<keyword evidence="1" id="KW-0732">Signal</keyword>
<sequence>MPLDKYLICITWLFLQLTNSFAQVPNDNIENRLELTLNQWHSSQTDKCTVQWKCVDEALTGKCIDYHNDQWFYFTTSQVKGSVFVNISKQVCEDIRGVQLVVIDGTPCETKTYQILACASMANQDDIYVQLDSLKPNHTYLLNVDGYLHDYCKFDIQVSDHSIGIPMNHKAMGTAKGEVQGKVVNLSWTVDEDIAAQVNEFHILRRRQADVRSQIVQKIPLTKNAAGGFVDHYETQDTVTKAGTYAYKILGLTTEGNTVLIGSSQQQIDQRSVSNTYVSIPLPFKKNSNVTLLIYNAVNHVLLDKTGLTLSENNQTVRYFAGYLTEKGIHKIQVRAVDSKTGQAQDFSFDITSSQ</sequence>
<name>A0AAE3U7M3_9BACT</name>
<feature type="chain" id="PRO_5041942201" evidence="1">
    <location>
        <begin position="23"/>
        <end position="355"/>
    </location>
</feature>
<protein>
    <submittedName>
        <fullName evidence="2">Uncharacterized protein</fullName>
    </submittedName>
</protein>
<organism evidence="2 3">
    <name type="scientific">Xanthocytophaga flava</name>
    <dbReference type="NCBI Taxonomy" id="3048013"/>
    <lineage>
        <taxon>Bacteria</taxon>
        <taxon>Pseudomonadati</taxon>
        <taxon>Bacteroidota</taxon>
        <taxon>Cytophagia</taxon>
        <taxon>Cytophagales</taxon>
        <taxon>Rhodocytophagaceae</taxon>
        <taxon>Xanthocytophaga</taxon>
    </lineage>
</organism>
<evidence type="ECO:0000313" key="2">
    <source>
        <dbReference type="EMBL" id="MDJ1483059.1"/>
    </source>
</evidence>
<evidence type="ECO:0000256" key="1">
    <source>
        <dbReference type="SAM" id="SignalP"/>
    </source>
</evidence>
<comment type="caution">
    <text evidence="2">The sequence shown here is derived from an EMBL/GenBank/DDBJ whole genome shotgun (WGS) entry which is preliminary data.</text>
</comment>